<sequence length="126" mass="14715">MLKQLLAILILVSLAYRPVFQIGEISYYQFNLDYIIENYCVNQDQPALNCNGKCYLMQQLNQSNKTAKANTSARIANSFLPLYLEVPRHIDFGHLELFKVNKTIAFHKHFTSNSFYRRIEHPPRCS</sequence>
<proteinExistence type="predicted"/>
<gene>
    <name evidence="1" type="ORF">ACFOS1_19805</name>
</gene>
<keyword evidence="2" id="KW-1185">Reference proteome</keyword>
<evidence type="ECO:0008006" key="3">
    <source>
        <dbReference type="Google" id="ProtNLM"/>
    </source>
</evidence>
<dbReference type="EMBL" id="JBHSAS010000034">
    <property type="protein sequence ID" value="MFC4029672.1"/>
    <property type="molecule type" value="Genomic_DNA"/>
</dbReference>
<dbReference type="RefSeq" id="WP_290232084.1">
    <property type="nucleotide sequence ID" value="NZ_JAUFPZ010000002.1"/>
</dbReference>
<accession>A0ABV8HFH3</accession>
<protein>
    <recommendedName>
        <fullName evidence="3">Secreted protein</fullName>
    </recommendedName>
</protein>
<comment type="caution">
    <text evidence="1">The sequence shown here is derived from an EMBL/GenBank/DDBJ whole genome shotgun (WGS) entry which is preliminary data.</text>
</comment>
<evidence type="ECO:0000313" key="1">
    <source>
        <dbReference type="EMBL" id="MFC4029672.1"/>
    </source>
</evidence>
<evidence type="ECO:0000313" key="2">
    <source>
        <dbReference type="Proteomes" id="UP001595793"/>
    </source>
</evidence>
<reference evidence="2" key="1">
    <citation type="journal article" date="2019" name="Int. J. Syst. Evol. Microbiol.">
        <title>The Global Catalogue of Microorganisms (GCM) 10K type strain sequencing project: providing services to taxonomists for standard genome sequencing and annotation.</title>
        <authorList>
            <consortium name="The Broad Institute Genomics Platform"/>
            <consortium name="The Broad Institute Genome Sequencing Center for Infectious Disease"/>
            <person name="Wu L."/>
            <person name="Ma J."/>
        </authorList>
    </citation>
    <scope>NUCLEOTIDE SEQUENCE [LARGE SCALE GENOMIC DNA]</scope>
    <source>
        <strain evidence="2">CECT 9128</strain>
    </source>
</reference>
<dbReference type="Proteomes" id="UP001595793">
    <property type="component" value="Unassembled WGS sequence"/>
</dbReference>
<name>A0ABV8HFH3_9FLAO</name>
<organism evidence="1 2">
    <name type="scientific">Zunongwangia endophytica</name>
    <dbReference type="NCBI Taxonomy" id="1808945"/>
    <lineage>
        <taxon>Bacteria</taxon>
        <taxon>Pseudomonadati</taxon>
        <taxon>Bacteroidota</taxon>
        <taxon>Flavobacteriia</taxon>
        <taxon>Flavobacteriales</taxon>
        <taxon>Flavobacteriaceae</taxon>
        <taxon>Zunongwangia</taxon>
    </lineage>
</organism>